<sequence length="124" mass="13685">MLRNTLCRDLTGRFVGCDGRPDRATCSFHDEPCCLRAGDVIQLEVERVDGVWSPLFHRCERHAVAVFPQEHSLYGTPQVLVSTRLDPTGAHLPGTNEYVPDALTVGTIDIVDVSPADEGLRPRC</sequence>
<evidence type="ECO:0000313" key="2">
    <source>
        <dbReference type="Proteomes" id="UP001596406"/>
    </source>
</evidence>
<dbReference type="AlphaFoldDB" id="A0ABD5U5M4"/>
<evidence type="ECO:0000313" key="1">
    <source>
        <dbReference type="EMBL" id="MFC6835819.1"/>
    </source>
</evidence>
<dbReference type="EMBL" id="JBHSXM010000001">
    <property type="protein sequence ID" value="MFC6835819.1"/>
    <property type="molecule type" value="Genomic_DNA"/>
</dbReference>
<proteinExistence type="predicted"/>
<name>A0ABD5U5M4_9EURY</name>
<dbReference type="RefSeq" id="WP_304447514.1">
    <property type="nucleotide sequence ID" value="NZ_JARRAH010000001.1"/>
</dbReference>
<dbReference type="Proteomes" id="UP001596406">
    <property type="component" value="Unassembled WGS sequence"/>
</dbReference>
<reference evidence="1 2" key="1">
    <citation type="journal article" date="2019" name="Int. J. Syst. Evol. Microbiol.">
        <title>The Global Catalogue of Microorganisms (GCM) 10K type strain sequencing project: providing services to taxonomists for standard genome sequencing and annotation.</title>
        <authorList>
            <consortium name="The Broad Institute Genomics Platform"/>
            <consortium name="The Broad Institute Genome Sequencing Center for Infectious Disease"/>
            <person name="Wu L."/>
            <person name="Ma J."/>
        </authorList>
    </citation>
    <scope>NUCLEOTIDE SEQUENCE [LARGE SCALE GENOMIC DNA]</scope>
    <source>
        <strain evidence="1 2">PSRA2</strain>
    </source>
</reference>
<organism evidence="1 2">
    <name type="scientific">Halomarina ordinaria</name>
    <dbReference type="NCBI Taxonomy" id="3033939"/>
    <lineage>
        <taxon>Archaea</taxon>
        <taxon>Methanobacteriati</taxon>
        <taxon>Methanobacteriota</taxon>
        <taxon>Stenosarchaea group</taxon>
        <taxon>Halobacteria</taxon>
        <taxon>Halobacteriales</taxon>
        <taxon>Natronomonadaceae</taxon>
        <taxon>Halomarina</taxon>
    </lineage>
</organism>
<gene>
    <name evidence="1" type="ORF">ACFQHK_04770</name>
</gene>
<keyword evidence="2" id="KW-1185">Reference proteome</keyword>
<protein>
    <submittedName>
        <fullName evidence="1">Uncharacterized protein</fullName>
    </submittedName>
</protein>
<comment type="caution">
    <text evidence="1">The sequence shown here is derived from an EMBL/GenBank/DDBJ whole genome shotgun (WGS) entry which is preliminary data.</text>
</comment>
<accession>A0ABD5U5M4</accession>